<keyword evidence="9" id="KW-1185">Reference proteome</keyword>
<dbReference type="KEGG" id="rxy:Rxyl_2684"/>
<reference evidence="8 9" key="1">
    <citation type="submission" date="2006-06" db="EMBL/GenBank/DDBJ databases">
        <title>Complete sequence of Rubrobacter xylanophilus DSM 9941.</title>
        <authorList>
            <consortium name="US DOE Joint Genome Institute"/>
            <person name="Copeland A."/>
            <person name="Lucas S."/>
            <person name="Lapidus A."/>
            <person name="Barry K."/>
            <person name="Detter J.C."/>
            <person name="Glavina del Rio T."/>
            <person name="Hammon N."/>
            <person name="Israni S."/>
            <person name="Dalin E."/>
            <person name="Tice H."/>
            <person name="Pitluck S."/>
            <person name="Munk A.C."/>
            <person name="Brettin T."/>
            <person name="Bruce D."/>
            <person name="Han C."/>
            <person name="Tapia R."/>
            <person name="Gilna P."/>
            <person name="Schmutz J."/>
            <person name="Larimer F."/>
            <person name="Land M."/>
            <person name="Hauser L."/>
            <person name="Kyrpides N."/>
            <person name="Lykidis A."/>
            <person name="da Costa M.S."/>
            <person name="Rainey F.A."/>
            <person name="Empadinhas N."/>
            <person name="Jolivet E."/>
            <person name="Battista J.R."/>
            <person name="Richardson P."/>
        </authorList>
    </citation>
    <scope>NUCLEOTIDE SEQUENCE [LARGE SCALE GENOMIC DNA]</scope>
    <source>
        <strain evidence="9">DSM 9941 / NBRC 16129 / PRD-1</strain>
    </source>
</reference>
<evidence type="ECO:0000313" key="8">
    <source>
        <dbReference type="EMBL" id="ABG05601.1"/>
    </source>
</evidence>
<sequence length="539" mass="57576">MSPQRSPNPADGEPRSGGPGAPEVVPSGEDSYVARVARGAGISTAGQGVGRFLGYLTQILIARLFGPASYGFYTAGVAALNLAQIVSRFGMENGVVRYVAHYRARGDASRVRGTIIQAVAVACLVSVLLSAAMFFGAGFMAGWYYKEPTMAAVLRAFAAVLPFFVFMMMVLWATQGFQTVTYAAYVQQIIRPALYLLLVPLFYLFTDGIVGVVAAYGLSMLLGGAVAVYFLWRLFPEIFDPKVRPKFETRALFSVSVPMSISTGAQYLNTWSATWILAYFAAGAPVGIFNAAARTATFSTIVRFAFSGIFSPIISSLHAQGDRENMGRLYKDISRWIFMGAFAIFMVILLLSHEILALFGGDFTAGWAALILVAFAQLYSSSVGPTPRMLAMTDNQNVVMFATATAALVGVAVSALLVGLASTPDAKILGAAVGMSSAIISENTLTLAAVRRRLGFWPYNAEWLKPLAAGVLAAGAAYLLGLVLPFSAAIPTIAVVGAAFGLVYLALLLLFGLSPTDREFVGAFWNVARRYLRRGRGRA</sequence>
<dbReference type="STRING" id="266117.Rxyl_2684"/>
<dbReference type="PANTHER" id="PTHR30250:SF27">
    <property type="entry name" value="POLYSACCHARIDE BIOSYNTHESIS PROTEIN"/>
    <property type="match status" value="1"/>
</dbReference>
<proteinExistence type="predicted"/>
<evidence type="ECO:0000256" key="5">
    <source>
        <dbReference type="ARBA" id="ARBA00023136"/>
    </source>
</evidence>
<evidence type="ECO:0000256" key="3">
    <source>
        <dbReference type="ARBA" id="ARBA00022692"/>
    </source>
</evidence>
<evidence type="ECO:0000256" key="1">
    <source>
        <dbReference type="ARBA" id="ARBA00004651"/>
    </source>
</evidence>
<dbReference type="OrthoDB" id="5240734at2"/>
<feature type="transmembrane region" description="Helical" evidence="7">
    <location>
        <begin position="184"/>
        <end position="203"/>
    </location>
</feature>
<keyword evidence="3 7" id="KW-0812">Transmembrane</keyword>
<evidence type="ECO:0000256" key="6">
    <source>
        <dbReference type="SAM" id="MobiDB-lite"/>
    </source>
</evidence>
<keyword evidence="2" id="KW-1003">Cell membrane</keyword>
<feature type="transmembrane region" description="Helical" evidence="7">
    <location>
        <begin position="336"/>
        <end position="359"/>
    </location>
</feature>
<dbReference type="CDD" id="cd13128">
    <property type="entry name" value="MATE_Wzx_like"/>
    <property type="match status" value="1"/>
</dbReference>
<feature type="transmembrane region" description="Helical" evidence="7">
    <location>
        <begin position="428"/>
        <end position="451"/>
    </location>
</feature>
<feature type="transmembrane region" description="Helical" evidence="7">
    <location>
        <begin position="365"/>
        <end position="386"/>
    </location>
</feature>
<dbReference type="AlphaFoldDB" id="Q1ASM7"/>
<feature type="transmembrane region" description="Helical" evidence="7">
    <location>
        <begin position="209"/>
        <end position="231"/>
    </location>
</feature>
<dbReference type="PhylomeDB" id="Q1ASM7"/>
<comment type="subcellular location">
    <subcellularLocation>
        <location evidence="1">Cell membrane</location>
        <topology evidence="1">Multi-pass membrane protein</topology>
    </subcellularLocation>
</comment>
<dbReference type="GO" id="GO:0005886">
    <property type="term" value="C:plasma membrane"/>
    <property type="evidence" value="ECO:0007669"/>
    <property type="project" value="UniProtKB-SubCell"/>
</dbReference>
<dbReference type="Proteomes" id="UP000006637">
    <property type="component" value="Chromosome"/>
</dbReference>
<dbReference type="HOGENOM" id="CLU_022017_5_1_11"/>
<feature type="transmembrane region" description="Helical" evidence="7">
    <location>
        <begin position="463"/>
        <end position="484"/>
    </location>
</feature>
<feature type="transmembrane region" description="Helical" evidence="7">
    <location>
        <begin position="119"/>
        <end position="145"/>
    </location>
</feature>
<feature type="region of interest" description="Disordered" evidence="6">
    <location>
        <begin position="1"/>
        <end position="26"/>
    </location>
</feature>
<dbReference type="InterPro" id="IPR050833">
    <property type="entry name" value="Poly_Biosynth_Transport"/>
</dbReference>
<evidence type="ECO:0000256" key="2">
    <source>
        <dbReference type="ARBA" id="ARBA00022475"/>
    </source>
</evidence>
<name>Q1ASM7_RUBXD</name>
<feature type="transmembrane region" description="Helical" evidence="7">
    <location>
        <begin position="490"/>
        <end position="511"/>
    </location>
</feature>
<organism evidence="8 9">
    <name type="scientific">Rubrobacter xylanophilus (strain DSM 9941 / JCM 11954 / NBRC 16129 / PRD-1)</name>
    <dbReference type="NCBI Taxonomy" id="266117"/>
    <lineage>
        <taxon>Bacteria</taxon>
        <taxon>Bacillati</taxon>
        <taxon>Actinomycetota</taxon>
        <taxon>Rubrobacteria</taxon>
        <taxon>Rubrobacterales</taxon>
        <taxon>Rubrobacteraceae</taxon>
        <taxon>Rubrobacter</taxon>
    </lineage>
</organism>
<dbReference type="Pfam" id="PF01943">
    <property type="entry name" value="Polysacc_synt"/>
    <property type="match status" value="1"/>
</dbReference>
<feature type="transmembrane region" description="Helical" evidence="7">
    <location>
        <begin position="398"/>
        <end position="422"/>
    </location>
</feature>
<protein>
    <submittedName>
        <fullName evidence="8">Polysaccharide biosynthesis protein</fullName>
    </submittedName>
</protein>
<evidence type="ECO:0000313" key="9">
    <source>
        <dbReference type="Proteomes" id="UP000006637"/>
    </source>
</evidence>
<dbReference type="RefSeq" id="WP_011565610.1">
    <property type="nucleotide sequence ID" value="NC_008148.1"/>
</dbReference>
<evidence type="ECO:0000256" key="4">
    <source>
        <dbReference type="ARBA" id="ARBA00022989"/>
    </source>
</evidence>
<dbReference type="InterPro" id="IPR002797">
    <property type="entry name" value="Polysacc_synth"/>
</dbReference>
<feature type="transmembrane region" description="Helical" evidence="7">
    <location>
        <begin position="274"/>
        <end position="293"/>
    </location>
</feature>
<keyword evidence="5 7" id="KW-0472">Membrane</keyword>
<gene>
    <name evidence="8" type="ordered locus">Rxyl_2684</name>
</gene>
<feature type="transmembrane region" description="Helical" evidence="7">
    <location>
        <begin position="151"/>
        <end position="172"/>
    </location>
</feature>
<dbReference type="EMBL" id="CP000386">
    <property type="protein sequence ID" value="ABG05601.1"/>
    <property type="molecule type" value="Genomic_DNA"/>
</dbReference>
<keyword evidence="4 7" id="KW-1133">Transmembrane helix</keyword>
<evidence type="ECO:0000256" key="7">
    <source>
        <dbReference type="SAM" id="Phobius"/>
    </source>
</evidence>
<dbReference type="eggNOG" id="COG2244">
    <property type="taxonomic scope" value="Bacteria"/>
</dbReference>
<dbReference type="PANTHER" id="PTHR30250">
    <property type="entry name" value="PST FAMILY PREDICTED COLANIC ACID TRANSPORTER"/>
    <property type="match status" value="1"/>
</dbReference>
<accession>Q1ASM7</accession>